<dbReference type="InterPro" id="IPR025427">
    <property type="entry name" value="DUF4160"/>
</dbReference>
<protein>
    <submittedName>
        <fullName evidence="1">DUF4160 domain-containing protein</fullName>
    </submittedName>
</protein>
<proteinExistence type="predicted"/>
<dbReference type="Pfam" id="PF13711">
    <property type="entry name" value="DUF4160"/>
    <property type="match status" value="1"/>
</dbReference>
<reference evidence="1 2" key="1">
    <citation type="submission" date="2018-03" db="EMBL/GenBank/DDBJ databases">
        <title>Genome sequencing of Melaminivora sp.</title>
        <authorList>
            <person name="Kim S.-J."/>
            <person name="Heo J."/>
            <person name="Ahn J.-H."/>
            <person name="Kwon S.-W."/>
        </authorList>
    </citation>
    <scope>NUCLEOTIDE SEQUENCE [LARGE SCALE GENOMIC DNA]</scope>
    <source>
        <strain evidence="1 2">SC2-9</strain>
    </source>
</reference>
<dbReference type="KEGG" id="mela:C6568_04720"/>
<dbReference type="Proteomes" id="UP000237925">
    <property type="component" value="Chromosome"/>
</dbReference>
<dbReference type="EMBL" id="CP027667">
    <property type="protein sequence ID" value="AVO48646.1"/>
    <property type="molecule type" value="Genomic_DNA"/>
</dbReference>
<gene>
    <name evidence="1" type="ORF">C6568_04720</name>
</gene>
<dbReference type="AlphaFoldDB" id="A0A2R3QA41"/>
<evidence type="ECO:0000313" key="2">
    <source>
        <dbReference type="Proteomes" id="UP000237925"/>
    </source>
</evidence>
<sequence>MYVKDHPPPHFHVQLNDGREAWVSIRPLQIIHGRVAAREIAEVLAWASERQDWLRDTFEELQR</sequence>
<accession>A0A2R3QA41</accession>
<keyword evidence="2" id="KW-1185">Reference proteome</keyword>
<organism evidence="1 2">
    <name type="scientific">Melaminivora suipulveris</name>
    <dbReference type="NCBI Taxonomy" id="2109913"/>
    <lineage>
        <taxon>Bacteria</taxon>
        <taxon>Pseudomonadati</taxon>
        <taxon>Pseudomonadota</taxon>
        <taxon>Betaproteobacteria</taxon>
        <taxon>Burkholderiales</taxon>
        <taxon>Comamonadaceae</taxon>
        <taxon>Melaminivora</taxon>
    </lineage>
</organism>
<dbReference type="OrthoDB" id="122670at2"/>
<evidence type="ECO:0000313" key="1">
    <source>
        <dbReference type="EMBL" id="AVO48646.1"/>
    </source>
</evidence>
<name>A0A2R3QA41_9BURK</name>